<keyword evidence="2" id="KW-0472">Membrane</keyword>
<gene>
    <name evidence="4" type="ORF">HD600_001204</name>
</gene>
<keyword evidence="2" id="KW-0812">Transmembrane</keyword>
<dbReference type="Pfam" id="PF19516">
    <property type="entry name" value="DUF6049"/>
    <property type="match status" value="1"/>
</dbReference>
<dbReference type="InterPro" id="IPR046112">
    <property type="entry name" value="DUF6049"/>
</dbReference>
<evidence type="ECO:0000256" key="3">
    <source>
        <dbReference type="SAM" id="SignalP"/>
    </source>
</evidence>
<keyword evidence="3" id="KW-0732">Signal</keyword>
<name>A0A7W9FB15_9MICO</name>
<evidence type="ECO:0000256" key="1">
    <source>
        <dbReference type="SAM" id="MobiDB-lite"/>
    </source>
</evidence>
<feature type="region of interest" description="Disordered" evidence="1">
    <location>
        <begin position="674"/>
        <end position="694"/>
    </location>
</feature>
<comment type="caution">
    <text evidence="4">The sequence shown here is derived from an EMBL/GenBank/DDBJ whole genome shotgun (WGS) entry which is preliminary data.</text>
</comment>
<protein>
    <submittedName>
        <fullName evidence="4">Uncharacterized protein</fullName>
    </submittedName>
</protein>
<dbReference type="EMBL" id="JACHMU010000001">
    <property type="protein sequence ID" value="MBB5742707.1"/>
    <property type="molecule type" value="Genomic_DNA"/>
</dbReference>
<evidence type="ECO:0000256" key="2">
    <source>
        <dbReference type="SAM" id="Phobius"/>
    </source>
</evidence>
<keyword evidence="2" id="KW-1133">Transmembrane helix</keyword>
<feature type="chain" id="PRO_5031382657" evidence="3">
    <location>
        <begin position="37"/>
        <end position="694"/>
    </location>
</feature>
<accession>A0A7W9FB15</accession>
<feature type="transmembrane region" description="Helical" evidence="2">
    <location>
        <begin position="647"/>
        <end position="666"/>
    </location>
</feature>
<feature type="signal peptide" evidence="3">
    <location>
        <begin position="1"/>
        <end position="36"/>
    </location>
</feature>
<dbReference type="RefSeq" id="WP_184282250.1">
    <property type="nucleotide sequence ID" value="NZ_BAAAPG010000001.1"/>
</dbReference>
<proteinExistence type="predicted"/>
<evidence type="ECO:0000313" key="4">
    <source>
        <dbReference type="EMBL" id="MBB5742707.1"/>
    </source>
</evidence>
<evidence type="ECO:0000313" key="5">
    <source>
        <dbReference type="Proteomes" id="UP000517712"/>
    </source>
</evidence>
<reference evidence="4 5" key="1">
    <citation type="submission" date="2020-08" db="EMBL/GenBank/DDBJ databases">
        <title>Sequencing the genomes of 1000 actinobacteria strains.</title>
        <authorList>
            <person name="Klenk H.-P."/>
        </authorList>
    </citation>
    <scope>NUCLEOTIDE SEQUENCE [LARGE SCALE GENOMIC DNA]</scope>
    <source>
        <strain evidence="4 5">DSM 24823</strain>
    </source>
</reference>
<keyword evidence="5" id="KW-1185">Reference proteome</keyword>
<sequence length="694" mass="71144">MISPRTGTRARAHRITCGALASALALGFFAGADVSAAPPAVADVAAPDDEGAARLTLSAGRHGVVSPDSSMIATVTIDNDSGEPVPAGQVTVEINRTPLADVDALTTWLDTGDAAGTFTAIGSEESDEVAGSGSATTSVSAPATALDDVDPGVYPIRSRLSTEAGSAVLDASSVLIVKADSDRPVTVLVPITATPADGGLLTADELAVLTAPDGALTEQLDGVAGSSAVLAVDPLIPAAIRALGTTAPEAALSWLNRLESLSNERFALQAGDADATVQARAGLPRLLEPLPLTPFLIPANFADPTATPTPSPAPTAVEPEIPSLEELTEIRNSETGILWPLGDVQTADLSVFDDYLATDATTILPSTSFSALGSSVVDVDGHRVLAVAADASATLSAAAASDDSALREQVITTGIAQLAFADAMPSLVIGLERDETRSAQALRETITSLSTIGDLTPLSVLEEADAVSGTLLGETSEARADMLRTLLKGEEQLTEFSSILDDPLALLSPERIEIMRLMGVGTAEELAAGAAAHGTDTAATLNAVSVQQPSPIQLFTSAAPLPVWVRNDLPWPVNVTLTSRPSDARLDVRPHTEVEAQPASNTRVKVPVEARVGSGVLDVRFALTSPTGVHIGTDQTATVTVRAEWEGIGLGILGGIIGLLLVLGVVRTVIRRRKERATDEAATASADEGHSTGT</sequence>
<dbReference type="Proteomes" id="UP000517712">
    <property type="component" value="Unassembled WGS sequence"/>
</dbReference>
<organism evidence="4 5">
    <name type="scientific">Microbacterium ginsengiterrae</name>
    <dbReference type="NCBI Taxonomy" id="546115"/>
    <lineage>
        <taxon>Bacteria</taxon>
        <taxon>Bacillati</taxon>
        <taxon>Actinomycetota</taxon>
        <taxon>Actinomycetes</taxon>
        <taxon>Micrococcales</taxon>
        <taxon>Microbacteriaceae</taxon>
        <taxon>Microbacterium</taxon>
    </lineage>
</organism>
<dbReference type="AlphaFoldDB" id="A0A7W9FB15"/>